<keyword evidence="1" id="KW-0328">Glycosyltransferase</keyword>
<dbReference type="Pfam" id="PF13692">
    <property type="entry name" value="Glyco_trans_1_4"/>
    <property type="match status" value="1"/>
</dbReference>
<organism evidence="4">
    <name type="scientific">uncultured Sphingopyxis sp</name>
    <dbReference type="NCBI Taxonomy" id="310581"/>
    <lineage>
        <taxon>Bacteria</taxon>
        <taxon>Pseudomonadati</taxon>
        <taxon>Pseudomonadota</taxon>
        <taxon>Alphaproteobacteria</taxon>
        <taxon>Sphingomonadales</taxon>
        <taxon>Sphingomonadaceae</taxon>
        <taxon>Sphingopyxis</taxon>
        <taxon>environmental samples</taxon>
    </lineage>
</organism>
<gene>
    <name evidence="4" type="ORF">SPPYR_0597</name>
</gene>
<dbReference type="KEGG" id="sphu:SPPYR_0597"/>
<dbReference type="PANTHER" id="PTHR12526:SF510">
    <property type="entry name" value="D-INOSITOL 3-PHOSPHATE GLYCOSYLTRANSFERASE"/>
    <property type="match status" value="1"/>
</dbReference>
<name>A0A1Y5PW41_9SPHN</name>
<protein>
    <submittedName>
        <fullName evidence="4">Putative glycosyl transferase</fullName>
    </submittedName>
</protein>
<evidence type="ECO:0000313" key="4">
    <source>
        <dbReference type="EMBL" id="SBV31717.1"/>
    </source>
</evidence>
<evidence type="ECO:0000256" key="1">
    <source>
        <dbReference type="ARBA" id="ARBA00022676"/>
    </source>
</evidence>
<keyword evidence="2 4" id="KW-0808">Transferase</keyword>
<accession>A0A1Y5PW41</accession>
<evidence type="ECO:0000259" key="3">
    <source>
        <dbReference type="Pfam" id="PF13439"/>
    </source>
</evidence>
<reference evidence="4" key="1">
    <citation type="submission" date="2016-03" db="EMBL/GenBank/DDBJ databases">
        <authorList>
            <person name="Ploux O."/>
        </authorList>
    </citation>
    <scope>NUCLEOTIDE SEQUENCE</scope>
    <source>
        <strain evidence="4">UC10</strain>
    </source>
</reference>
<dbReference type="PANTHER" id="PTHR12526">
    <property type="entry name" value="GLYCOSYLTRANSFERASE"/>
    <property type="match status" value="1"/>
</dbReference>
<dbReference type="GO" id="GO:0016757">
    <property type="term" value="F:glycosyltransferase activity"/>
    <property type="evidence" value="ECO:0007669"/>
    <property type="project" value="UniProtKB-KW"/>
</dbReference>
<sequence>MTSNACVLHPAVKTPHDRVVLLAPVAPFRGGIARHSTALAEAFAEMEDVIVAVESFSLLYPRFLYPGASDRDPDGAFGKVPARYAISSINPISWFRAIRRIAALRPSLVVIPAWTFFVAPMLGTIARGLRRRGICVAAIVHNVGDHEGRRWKSRLCNWQLRAADFHVTHNEALAEQVRRTEPGRPVLVCPHPVYADYPAASGNLPREYGLELLCFGFVRPYKGVDVAIRALGALADRDVRLTVAGEVWGDIGELRQLATDCGVAERVEFLPHYIPDQRVADLFARADAVVAPYRSVTGSGVLALAAHYCRPVVASDLPGLAEAIDHGRNGWLFPAADEAALANLLAREVTRDRAAGLAAAIAADKGGKNWAEFARTVLRGSIL</sequence>
<dbReference type="SUPFAM" id="SSF53756">
    <property type="entry name" value="UDP-Glycosyltransferase/glycogen phosphorylase"/>
    <property type="match status" value="1"/>
</dbReference>
<evidence type="ECO:0000256" key="2">
    <source>
        <dbReference type="ARBA" id="ARBA00022679"/>
    </source>
</evidence>
<dbReference type="InterPro" id="IPR028098">
    <property type="entry name" value="Glyco_trans_4-like_N"/>
</dbReference>
<proteinExistence type="predicted"/>
<dbReference type="Gene3D" id="3.40.50.2000">
    <property type="entry name" value="Glycogen Phosphorylase B"/>
    <property type="match status" value="2"/>
</dbReference>
<dbReference type="Pfam" id="PF13439">
    <property type="entry name" value="Glyco_transf_4"/>
    <property type="match status" value="1"/>
</dbReference>
<dbReference type="EMBL" id="LT598653">
    <property type="protein sequence ID" value="SBV31717.1"/>
    <property type="molecule type" value="Genomic_DNA"/>
</dbReference>
<feature type="domain" description="Glycosyltransferase subfamily 4-like N-terminal" evidence="3">
    <location>
        <begin position="30"/>
        <end position="193"/>
    </location>
</feature>
<dbReference type="AlphaFoldDB" id="A0A1Y5PW41"/>